<dbReference type="AlphaFoldDB" id="A0A1B6M2J5"/>
<organism evidence="4">
    <name type="scientific">Graphocephala atropunctata</name>
    <dbReference type="NCBI Taxonomy" id="36148"/>
    <lineage>
        <taxon>Eukaryota</taxon>
        <taxon>Metazoa</taxon>
        <taxon>Ecdysozoa</taxon>
        <taxon>Arthropoda</taxon>
        <taxon>Hexapoda</taxon>
        <taxon>Insecta</taxon>
        <taxon>Pterygota</taxon>
        <taxon>Neoptera</taxon>
        <taxon>Paraneoptera</taxon>
        <taxon>Hemiptera</taxon>
        <taxon>Auchenorrhyncha</taxon>
        <taxon>Membracoidea</taxon>
        <taxon>Cicadellidae</taxon>
        <taxon>Cicadellinae</taxon>
        <taxon>Cicadellini</taxon>
        <taxon>Graphocephala</taxon>
    </lineage>
</organism>
<dbReference type="GO" id="GO:0003682">
    <property type="term" value="F:chromatin binding"/>
    <property type="evidence" value="ECO:0007669"/>
    <property type="project" value="TreeGrafter"/>
</dbReference>
<evidence type="ECO:0000313" key="4">
    <source>
        <dbReference type="EMBL" id="JAT30166.1"/>
    </source>
</evidence>
<keyword evidence="1" id="KW-0175">Coiled coil</keyword>
<evidence type="ECO:0000259" key="3">
    <source>
        <dbReference type="PROSITE" id="PS50090"/>
    </source>
</evidence>
<feature type="coiled-coil region" evidence="1">
    <location>
        <begin position="274"/>
        <end position="301"/>
    </location>
</feature>
<accession>A0A1B6M2J5</accession>
<feature type="domain" description="Myb-like" evidence="3">
    <location>
        <begin position="105"/>
        <end position="166"/>
    </location>
</feature>
<sequence length="764" mass="82179">SDLPPVYIKKDRKRSRVESTSEGRHPVKVRSQHREELTLMHAPRSLFDRPSPALVKMRHDLRLHKYRGGTGTRPTLSVPSSPLALSAKPLQPVKPTPEPDHVPEWLIHEDWAILQAVQFVQELTLNLVVVCPGHTPNWEMVADMVNMVSRIYRSPRQCKNRYEYVIIPREEGKMVLDANSKKQKKTKSVYKLPQTKCSRPMKTSQMFLQDNNTSYTQVMNARFETIRAIANKRTPTMKPLLNNKPDMKNPKHAEVLSGCGIDYDNPMSPVDVAMRRADRINKEKQLAAQQAQQQMALLRNQIGVPAINTASAAAISKTIIAATNTQSVTAAKPFVQAPLSVQELVVAAAGSQVVGRASTPGPSASPQRITTTTVVTTIAQASPTMATKVMASNKLTSTQIQLYQQQQRQALLRQQQLKAAALGRATVAGQKVSVAVTAPTQARIHQVKQAGVTRVSEAEMAALMKRQGASVAGVAVAGKTGGLTPAQILAQAGLQAQGPGQVAALVKTAGGQHLPLTIPQVKATLAPGVKAATATPQQIRQLTLQNQLLAQQRSKLAGQKVAQLGQVMVTNKGVPAQLIVQSQKSVPTTMTMQQIQQVIKHVHPQHIAHFQMPVQMSAGGQTVVSQGASGQVISHAVLTKSQPGTSQTRVIPQQSIKQTIQVVTASPGVRTSVPNVTIDSAGRPTVSVASALAGAIKVSSTAQQQALLNQVTAAFQQGQQIAMRQTPVRIQASGTSTPLMAVAVTQAPTLLTLSHPPPDNTQNQ</sequence>
<evidence type="ECO:0000256" key="1">
    <source>
        <dbReference type="SAM" id="Coils"/>
    </source>
</evidence>
<proteinExistence type="predicted"/>
<evidence type="ECO:0000256" key="2">
    <source>
        <dbReference type="SAM" id="MobiDB-lite"/>
    </source>
</evidence>
<feature type="compositionally biased region" description="Basic and acidic residues" evidence="2">
    <location>
        <begin position="16"/>
        <end position="25"/>
    </location>
</feature>
<feature type="region of interest" description="Disordered" evidence="2">
    <location>
        <begin position="1"/>
        <end position="33"/>
    </location>
</feature>
<reference evidence="4" key="1">
    <citation type="submission" date="2015-11" db="EMBL/GenBank/DDBJ databases">
        <title>De novo transcriptome assembly of four potential Pierce s Disease insect vectors from Arizona vineyards.</title>
        <authorList>
            <person name="Tassone E.E."/>
        </authorList>
    </citation>
    <scope>NUCLEOTIDE SEQUENCE</scope>
</reference>
<gene>
    <name evidence="4" type="ORF">g.27864</name>
</gene>
<dbReference type="EMBL" id="GEBQ01009811">
    <property type="protein sequence ID" value="JAT30166.1"/>
    <property type="molecule type" value="Transcribed_RNA"/>
</dbReference>
<dbReference type="GO" id="GO:0006281">
    <property type="term" value="P:DNA repair"/>
    <property type="evidence" value="ECO:0007669"/>
    <property type="project" value="TreeGrafter"/>
</dbReference>
<dbReference type="GO" id="GO:0000812">
    <property type="term" value="C:Swr1 complex"/>
    <property type="evidence" value="ECO:0007669"/>
    <property type="project" value="TreeGrafter"/>
</dbReference>
<dbReference type="PANTHER" id="PTHR46459">
    <property type="entry name" value="E1A-BINDING PROTEIN P400-RELATED"/>
    <property type="match status" value="1"/>
</dbReference>
<dbReference type="GO" id="GO:0035267">
    <property type="term" value="C:NuA4 histone acetyltransferase complex"/>
    <property type="evidence" value="ECO:0007669"/>
    <property type="project" value="TreeGrafter"/>
</dbReference>
<protein>
    <recommendedName>
        <fullName evidence="3">Myb-like domain-containing protein</fullName>
    </recommendedName>
</protein>
<name>A0A1B6M2J5_9HEMI</name>
<dbReference type="PROSITE" id="PS50090">
    <property type="entry name" value="MYB_LIKE"/>
    <property type="match status" value="1"/>
</dbReference>
<feature type="non-terminal residue" evidence="4">
    <location>
        <position position="1"/>
    </location>
</feature>
<dbReference type="InterPro" id="IPR001005">
    <property type="entry name" value="SANT/Myb"/>
</dbReference>
<dbReference type="PANTHER" id="PTHR46459:SF1">
    <property type="entry name" value="E1A-BINDING PROTEIN P400"/>
    <property type="match status" value="1"/>
</dbReference>